<dbReference type="GO" id="GO:0016887">
    <property type="term" value="F:ATP hydrolysis activity"/>
    <property type="evidence" value="ECO:0007669"/>
    <property type="project" value="InterPro"/>
</dbReference>
<dbReference type="AlphaFoldDB" id="A0A3D4VDE9"/>
<keyword evidence="4 10" id="KW-0067">ATP-binding</keyword>
<dbReference type="InterPro" id="IPR039421">
    <property type="entry name" value="Type_1_exporter"/>
</dbReference>
<dbReference type="PANTHER" id="PTHR43394:SF1">
    <property type="entry name" value="ATP-BINDING CASSETTE SUB-FAMILY B MEMBER 10, MITOCHONDRIAL"/>
    <property type="match status" value="1"/>
</dbReference>
<sequence length="586" mass="63297">MSSATPSRRGFISPRPLARMGPLLRPYASRLAIAFVFLLIAAAAGLVFPAVLRYLLDAAFEQGDRGALDRIALGLLGVFAVQGIANYIQVRLLSSSTERIIATLREQTFAHLIRLSAAFFTERRTGELTSRLSSDLALLQSLLGTWLSEFSRQILFLLGGVLMMVFTNPLLALTTLAVVPLVVGAALTFGRALRRASTGVQDRVAEAMGMADEAFGAIRTVQSFTREGEETRRFRGLLQDLVTVAVQRARTRALFFSVVGFVAFGSVAAVLWQGGVQVLAGQLTAGALVAFLFYALFVAAAVGSIATLFGHFQEAIGAATRVFELLDTEPSVQEAATTTHLTSPVQGAVSLEAVSFRYADGQPNVLHEVSLTVAPGEVVALGGRSGSGKTTIASLIPRFWDVTEGRITLDGVDVRALPLQALREAIGMVPQESVLFSGSIRENIAYANPDATDEDVMRAARAAHACEFIERLPDGWDTRVGERGVKLSGGQRQRIAIARVFLKNPAIVILDEATSSLDTESERYVEQALEELLQGRSTLIIAHRLSTVRRADRVVVIDRGRVVETGSHDELLTREDGIYARLYQIG</sequence>
<name>A0A3D4VDE9_9BACT</name>
<dbReference type="PANTHER" id="PTHR43394">
    <property type="entry name" value="ATP-DEPENDENT PERMEASE MDL1, MITOCHONDRIAL"/>
    <property type="match status" value="1"/>
</dbReference>
<dbReference type="InterPro" id="IPR036640">
    <property type="entry name" value="ABC1_TM_sf"/>
</dbReference>
<dbReference type="SMART" id="SM00382">
    <property type="entry name" value="AAA"/>
    <property type="match status" value="1"/>
</dbReference>
<reference evidence="10 11" key="1">
    <citation type="journal article" date="2018" name="Nat. Biotechnol.">
        <title>A standardized bacterial taxonomy based on genome phylogeny substantially revises the tree of life.</title>
        <authorList>
            <person name="Parks D.H."/>
            <person name="Chuvochina M."/>
            <person name="Waite D.W."/>
            <person name="Rinke C."/>
            <person name="Skarshewski A."/>
            <person name="Chaumeil P.A."/>
            <person name="Hugenholtz P."/>
        </authorList>
    </citation>
    <scope>NUCLEOTIDE SEQUENCE [LARGE SCALE GENOMIC DNA]</scope>
    <source>
        <strain evidence="10">UBA8844</strain>
    </source>
</reference>
<comment type="subcellular location">
    <subcellularLocation>
        <location evidence="1">Cell membrane</location>
        <topology evidence="1">Multi-pass membrane protein</topology>
    </subcellularLocation>
</comment>
<dbReference type="Pfam" id="PF00664">
    <property type="entry name" value="ABC_membrane"/>
    <property type="match status" value="1"/>
</dbReference>
<dbReference type="EMBL" id="DPIY01000010">
    <property type="protein sequence ID" value="HCT58367.1"/>
    <property type="molecule type" value="Genomic_DNA"/>
</dbReference>
<evidence type="ECO:0000256" key="3">
    <source>
        <dbReference type="ARBA" id="ARBA00022741"/>
    </source>
</evidence>
<feature type="transmembrane region" description="Helical" evidence="7">
    <location>
        <begin position="253"/>
        <end position="273"/>
    </location>
</feature>
<evidence type="ECO:0000256" key="6">
    <source>
        <dbReference type="ARBA" id="ARBA00023136"/>
    </source>
</evidence>
<protein>
    <submittedName>
        <fullName evidence="10">ABC transporter ATP-binding protein</fullName>
    </submittedName>
</protein>
<feature type="transmembrane region" description="Helical" evidence="7">
    <location>
        <begin position="68"/>
        <end position="88"/>
    </location>
</feature>
<organism evidence="10 11">
    <name type="scientific">Gemmatimonas aurantiaca</name>
    <dbReference type="NCBI Taxonomy" id="173480"/>
    <lineage>
        <taxon>Bacteria</taxon>
        <taxon>Pseudomonadati</taxon>
        <taxon>Gemmatimonadota</taxon>
        <taxon>Gemmatimonadia</taxon>
        <taxon>Gemmatimonadales</taxon>
        <taxon>Gemmatimonadaceae</taxon>
        <taxon>Gemmatimonas</taxon>
    </lineage>
</organism>
<keyword evidence="5 7" id="KW-1133">Transmembrane helix</keyword>
<dbReference type="GO" id="GO:0090374">
    <property type="term" value="P:oligopeptide export from mitochondrion"/>
    <property type="evidence" value="ECO:0007669"/>
    <property type="project" value="TreeGrafter"/>
</dbReference>
<proteinExistence type="predicted"/>
<dbReference type="FunFam" id="3.40.50.300:FF:000218">
    <property type="entry name" value="Multidrug ABC transporter ATP-binding protein"/>
    <property type="match status" value="1"/>
</dbReference>
<accession>A0A3D4VDE9</accession>
<dbReference type="GO" id="GO:0005524">
    <property type="term" value="F:ATP binding"/>
    <property type="evidence" value="ECO:0007669"/>
    <property type="project" value="UniProtKB-KW"/>
</dbReference>
<dbReference type="GO" id="GO:0005886">
    <property type="term" value="C:plasma membrane"/>
    <property type="evidence" value="ECO:0007669"/>
    <property type="project" value="UniProtKB-SubCell"/>
</dbReference>
<feature type="domain" description="ABC transmembrane type-1" evidence="9">
    <location>
        <begin position="32"/>
        <end position="314"/>
    </location>
</feature>
<dbReference type="Pfam" id="PF00005">
    <property type="entry name" value="ABC_tran"/>
    <property type="match status" value="1"/>
</dbReference>
<feature type="domain" description="ABC transporter" evidence="8">
    <location>
        <begin position="349"/>
        <end position="584"/>
    </location>
</feature>
<dbReference type="InterPro" id="IPR003593">
    <property type="entry name" value="AAA+_ATPase"/>
</dbReference>
<dbReference type="SUPFAM" id="SSF52540">
    <property type="entry name" value="P-loop containing nucleoside triphosphate hydrolases"/>
    <property type="match status" value="1"/>
</dbReference>
<dbReference type="GO" id="GO:0015421">
    <property type="term" value="F:ABC-type oligopeptide transporter activity"/>
    <property type="evidence" value="ECO:0007669"/>
    <property type="project" value="TreeGrafter"/>
</dbReference>
<evidence type="ECO:0000259" key="9">
    <source>
        <dbReference type="PROSITE" id="PS50929"/>
    </source>
</evidence>
<gene>
    <name evidence="10" type="ORF">DGD08_14275</name>
</gene>
<dbReference type="InterPro" id="IPR027417">
    <property type="entry name" value="P-loop_NTPase"/>
</dbReference>
<dbReference type="Proteomes" id="UP000264071">
    <property type="component" value="Unassembled WGS sequence"/>
</dbReference>
<feature type="transmembrane region" description="Helical" evidence="7">
    <location>
        <begin position="154"/>
        <end position="187"/>
    </location>
</feature>
<evidence type="ECO:0000313" key="10">
    <source>
        <dbReference type="EMBL" id="HCT58367.1"/>
    </source>
</evidence>
<evidence type="ECO:0000259" key="8">
    <source>
        <dbReference type="PROSITE" id="PS50893"/>
    </source>
</evidence>
<evidence type="ECO:0000256" key="7">
    <source>
        <dbReference type="SAM" id="Phobius"/>
    </source>
</evidence>
<evidence type="ECO:0000256" key="4">
    <source>
        <dbReference type="ARBA" id="ARBA00022840"/>
    </source>
</evidence>
<dbReference type="InterPro" id="IPR017871">
    <property type="entry name" value="ABC_transporter-like_CS"/>
</dbReference>
<evidence type="ECO:0000256" key="2">
    <source>
        <dbReference type="ARBA" id="ARBA00022692"/>
    </source>
</evidence>
<dbReference type="CDD" id="cd18576">
    <property type="entry name" value="ABC_6TM_bac_exporter_ABCB8_10_like"/>
    <property type="match status" value="1"/>
</dbReference>
<dbReference type="InterPro" id="IPR003439">
    <property type="entry name" value="ABC_transporter-like_ATP-bd"/>
</dbReference>
<dbReference type="OMA" id="SYLWFMI"/>
<feature type="transmembrane region" description="Helical" evidence="7">
    <location>
        <begin position="31"/>
        <end position="56"/>
    </location>
</feature>
<feature type="transmembrane region" description="Helical" evidence="7">
    <location>
        <begin position="285"/>
        <end position="309"/>
    </location>
</feature>
<comment type="caution">
    <text evidence="10">The sequence shown here is derived from an EMBL/GenBank/DDBJ whole genome shotgun (WGS) entry which is preliminary data.</text>
</comment>
<evidence type="ECO:0000313" key="11">
    <source>
        <dbReference type="Proteomes" id="UP000264071"/>
    </source>
</evidence>
<dbReference type="SUPFAM" id="SSF90123">
    <property type="entry name" value="ABC transporter transmembrane region"/>
    <property type="match status" value="1"/>
</dbReference>
<evidence type="ECO:0000256" key="5">
    <source>
        <dbReference type="ARBA" id="ARBA00022989"/>
    </source>
</evidence>
<dbReference type="PROSITE" id="PS50929">
    <property type="entry name" value="ABC_TM1F"/>
    <property type="match status" value="1"/>
</dbReference>
<dbReference type="Gene3D" id="1.20.1560.10">
    <property type="entry name" value="ABC transporter type 1, transmembrane domain"/>
    <property type="match status" value="1"/>
</dbReference>
<keyword evidence="3" id="KW-0547">Nucleotide-binding</keyword>
<dbReference type="PROSITE" id="PS50893">
    <property type="entry name" value="ABC_TRANSPORTER_2"/>
    <property type="match status" value="1"/>
</dbReference>
<dbReference type="Gene3D" id="3.40.50.300">
    <property type="entry name" value="P-loop containing nucleotide triphosphate hydrolases"/>
    <property type="match status" value="1"/>
</dbReference>
<dbReference type="InterPro" id="IPR011527">
    <property type="entry name" value="ABC1_TM_dom"/>
</dbReference>
<evidence type="ECO:0000256" key="1">
    <source>
        <dbReference type="ARBA" id="ARBA00004651"/>
    </source>
</evidence>
<dbReference type="PROSITE" id="PS00211">
    <property type="entry name" value="ABC_TRANSPORTER_1"/>
    <property type="match status" value="1"/>
</dbReference>
<keyword evidence="2 7" id="KW-0812">Transmembrane</keyword>
<keyword evidence="6 7" id="KW-0472">Membrane</keyword>